<feature type="region of interest" description="Disordered" evidence="1">
    <location>
        <begin position="1"/>
        <end position="47"/>
    </location>
</feature>
<dbReference type="EMBL" id="JAHLEM010000897">
    <property type="protein sequence ID" value="MBU3870953.1"/>
    <property type="molecule type" value="Genomic_DNA"/>
</dbReference>
<protein>
    <submittedName>
        <fullName evidence="2">Uncharacterized protein</fullName>
    </submittedName>
</protein>
<accession>A0ABS6CVH4</accession>
<dbReference type="RefSeq" id="WP_216347580.1">
    <property type="nucleotide sequence ID" value="NZ_JAHLEM010000897.1"/>
</dbReference>
<comment type="caution">
    <text evidence="2">The sequence shown here is derived from an EMBL/GenBank/DDBJ whole genome shotgun (WGS) entry which is preliminary data.</text>
</comment>
<feature type="compositionally biased region" description="Basic and acidic residues" evidence="1">
    <location>
        <begin position="22"/>
        <end position="40"/>
    </location>
</feature>
<organism evidence="2 3">
    <name type="scientific">Streptomyces niphimycinicus</name>
    <dbReference type="NCBI Taxonomy" id="2842201"/>
    <lineage>
        <taxon>Bacteria</taxon>
        <taxon>Bacillati</taxon>
        <taxon>Actinomycetota</taxon>
        <taxon>Actinomycetes</taxon>
        <taxon>Kitasatosporales</taxon>
        <taxon>Streptomycetaceae</taxon>
        <taxon>Streptomyces</taxon>
    </lineage>
</organism>
<evidence type="ECO:0000256" key="1">
    <source>
        <dbReference type="SAM" id="MobiDB-lite"/>
    </source>
</evidence>
<dbReference type="Proteomes" id="UP000720508">
    <property type="component" value="Unassembled WGS sequence"/>
</dbReference>
<keyword evidence="3" id="KW-1185">Reference proteome</keyword>
<evidence type="ECO:0000313" key="3">
    <source>
        <dbReference type="Proteomes" id="UP000720508"/>
    </source>
</evidence>
<reference evidence="2 3" key="1">
    <citation type="submission" date="2021-06" db="EMBL/GenBank/DDBJ databases">
        <authorList>
            <person name="Pan X."/>
        </authorList>
    </citation>
    <scope>NUCLEOTIDE SEQUENCE [LARGE SCALE GENOMIC DNA]</scope>
    <source>
        <strain evidence="2 3">4503</strain>
    </source>
</reference>
<gene>
    <name evidence="2" type="ORF">KN815_44975</name>
</gene>
<proteinExistence type="predicted"/>
<sequence>MSLNKPSLKPQEAQQGSSGRPTPKELDARAEALKQEIDKHLGRRTGR</sequence>
<name>A0ABS6CVH4_9ACTN</name>
<evidence type="ECO:0000313" key="2">
    <source>
        <dbReference type="EMBL" id="MBU3870953.1"/>
    </source>
</evidence>